<name>A0A9X1QVS9_9FLAO</name>
<keyword evidence="1" id="KW-0812">Transmembrane</keyword>
<keyword evidence="1" id="KW-1133">Transmembrane helix</keyword>
<dbReference type="EMBL" id="JAIRBA010000072">
    <property type="protein sequence ID" value="MCG2420521.1"/>
    <property type="molecule type" value="Genomic_DNA"/>
</dbReference>
<comment type="caution">
    <text evidence="2">The sequence shown here is derived from an EMBL/GenBank/DDBJ whole genome shotgun (WGS) entry which is preliminary data.</text>
</comment>
<keyword evidence="3" id="KW-1185">Reference proteome</keyword>
<evidence type="ECO:0000313" key="3">
    <source>
        <dbReference type="Proteomes" id="UP001139461"/>
    </source>
</evidence>
<protein>
    <recommendedName>
        <fullName evidence="4">SMODS and SLOG-associating 2TM effector domain-containing protein</fullName>
    </recommendedName>
</protein>
<dbReference type="AlphaFoldDB" id="A0A9X1QVS9"/>
<dbReference type="Proteomes" id="UP001139461">
    <property type="component" value="Unassembled WGS sequence"/>
</dbReference>
<evidence type="ECO:0008006" key="4">
    <source>
        <dbReference type="Google" id="ProtNLM"/>
    </source>
</evidence>
<organism evidence="2 3">
    <name type="scientific">Aequorivita vitellina</name>
    <dbReference type="NCBI Taxonomy" id="2874475"/>
    <lineage>
        <taxon>Bacteria</taxon>
        <taxon>Pseudomonadati</taxon>
        <taxon>Bacteroidota</taxon>
        <taxon>Flavobacteriia</taxon>
        <taxon>Flavobacteriales</taxon>
        <taxon>Flavobacteriaceae</taxon>
        <taxon>Aequorivita</taxon>
    </lineage>
</organism>
<dbReference type="RefSeq" id="WP_237604290.1">
    <property type="nucleotide sequence ID" value="NZ_JAIRBA010000072.1"/>
</dbReference>
<feature type="transmembrane region" description="Helical" evidence="1">
    <location>
        <begin position="63"/>
        <end position="83"/>
    </location>
</feature>
<reference evidence="2" key="1">
    <citation type="submission" date="2021-09" db="EMBL/GenBank/DDBJ databases">
        <title>Genome of Aequorivita sp. strain F47161.</title>
        <authorList>
            <person name="Wang Y."/>
        </authorList>
    </citation>
    <scope>NUCLEOTIDE SEQUENCE</scope>
    <source>
        <strain evidence="2">F47161</strain>
    </source>
</reference>
<evidence type="ECO:0000313" key="2">
    <source>
        <dbReference type="EMBL" id="MCG2420521.1"/>
    </source>
</evidence>
<proteinExistence type="predicted"/>
<feature type="transmembrane region" description="Helical" evidence="1">
    <location>
        <begin position="218"/>
        <end position="240"/>
    </location>
</feature>
<evidence type="ECO:0000256" key="1">
    <source>
        <dbReference type="SAM" id="Phobius"/>
    </source>
</evidence>
<sequence length="245" mass="28586">MEKQLLKQLYTTTSKLVNEQIKRDIENFEKADKIIIWLVGFSIGIFVLIFTRNTDNLIINQNVFEISIISLVTVILGLLFRIISFFTQMTLSSIVFDLIAYAAGFSEIKKLPTPREIEQNDTINDIIFYLKEDFGIERELIDITGFSKEKIKEYRDLQKNYYQTLASWNNTDEQLSEYREELAIRFGHNPKVNKTALEEKESSKSKGKKYKLLLKSSYILFFLTIISFIFGIGFLAFKLIESNYS</sequence>
<accession>A0A9X1QVS9</accession>
<keyword evidence="1" id="KW-0472">Membrane</keyword>
<feature type="transmembrane region" description="Helical" evidence="1">
    <location>
        <begin position="34"/>
        <end position="51"/>
    </location>
</feature>
<gene>
    <name evidence="2" type="ORF">K8089_15980</name>
</gene>